<dbReference type="SUPFAM" id="SSF81901">
    <property type="entry name" value="HCP-like"/>
    <property type="match status" value="2"/>
</dbReference>
<evidence type="ECO:0008006" key="3">
    <source>
        <dbReference type="Google" id="ProtNLM"/>
    </source>
</evidence>
<protein>
    <recommendedName>
        <fullName evidence="3">Sel1 repeat family protein</fullName>
    </recommendedName>
</protein>
<evidence type="ECO:0000313" key="2">
    <source>
        <dbReference type="Proteomes" id="UP000218643"/>
    </source>
</evidence>
<dbReference type="InterPro" id="IPR011990">
    <property type="entry name" value="TPR-like_helical_dom_sf"/>
</dbReference>
<sequence length="328" mass="36847">MNEGVKLYNQETLSLPLTLGSHTNTDTTLEQNLSKQKGITLYNQYKATSAIPFLTTAAEAGDHEAQYYLGEALRKKNHYMNKEAKKWYEASAGQNDLYAMIQLGRIEHDMCEISNDCSPSQKPVIEWLNQAKQLAQQKANAGDAEAMYIMYEITLDDTWLERSATSGNALAQYWLATSLKQGEGFLLPWKRSEAVEKWYKLSAEGGNPRSMMELAALLFEKGDIEGFRHWNEQAAVSGYAESVYGYGSYLAHEPDTYGFPYDPVKGYSLIFSLSSLDGGGGMQENVKYKLPLIASKLTPSQILEAKEQSKKWISIHPPLSFFPDKLSR</sequence>
<dbReference type="EMBL" id="NXHE01000019">
    <property type="protein sequence ID" value="PCM48573.1"/>
    <property type="molecule type" value="Genomic_DNA"/>
</dbReference>
<dbReference type="AlphaFoldDB" id="A0A854X4C8"/>
<dbReference type="RefSeq" id="WP_096796585.1">
    <property type="nucleotide sequence ID" value="NZ_NXHE01000019.1"/>
</dbReference>
<accession>A0A854X4C8</accession>
<name>A0A854X4C8_PSEFL</name>
<dbReference type="InterPro" id="IPR053301">
    <property type="entry name" value="F-box_motif"/>
</dbReference>
<gene>
    <name evidence="1" type="ORF">CP335_16880</name>
</gene>
<reference evidence="1 2" key="2">
    <citation type="submission" date="2017-10" db="EMBL/GenBank/DDBJ databases">
        <title>Rhizosphere-associated Pseudomonas modulate jasmonic acid/salicylic acid antagonism to induce systemic resistance to herbivores at the cost of susceptibility to pathogens.</title>
        <authorList>
            <person name="Haney C.H."/>
            <person name="Wiesmann C.L."/>
            <person name="Shapiro L.R."/>
            <person name="O'Sullivan L.R."/>
            <person name="Khorasani S."/>
            <person name="Melnyk R.A."/>
            <person name="Xiao L."/>
            <person name="Bush J."/>
            <person name="Carrillo J."/>
            <person name="Pierce N.E."/>
            <person name="Ausubel F.M."/>
        </authorList>
    </citation>
    <scope>NUCLEOTIDE SEQUENCE [LARGE SCALE GENOMIC DNA]</scope>
    <source>
        <strain evidence="1 2">CH229</strain>
    </source>
</reference>
<dbReference type="PANTHER" id="PTHR45088:SF1">
    <property type="entry name" value="OS04G0476000 PROTEIN"/>
    <property type="match status" value="1"/>
</dbReference>
<dbReference type="Gene3D" id="1.25.40.10">
    <property type="entry name" value="Tetratricopeptide repeat domain"/>
    <property type="match status" value="1"/>
</dbReference>
<reference evidence="1 2" key="1">
    <citation type="submission" date="2017-09" db="EMBL/GenBank/DDBJ databases">
        <authorList>
            <person name="Haney C."/>
            <person name="Melnyk R."/>
        </authorList>
    </citation>
    <scope>NUCLEOTIDE SEQUENCE [LARGE SCALE GENOMIC DNA]</scope>
    <source>
        <strain evidence="1 2">CH229</strain>
    </source>
</reference>
<comment type="caution">
    <text evidence="1">The sequence shown here is derived from an EMBL/GenBank/DDBJ whole genome shotgun (WGS) entry which is preliminary data.</text>
</comment>
<dbReference type="Proteomes" id="UP000218643">
    <property type="component" value="Unassembled WGS sequence"/>
</dbReference>
<organism evidence="1 2">
    <name type="scientific">Pseudomonas fluorescens</name>
    <dbReference type="NCBI Taxonomy" id="294"/>
    <lineage>
        <taxon>Bacteria</taxon>
        <taxon>Pseudomonadati</taxon>
        <taxon>Pseudomonadota</taxon>
        <taxon>Gammaproteobacteria</taxon>
        <taxon>Pseudomonadales</taxon>
        <taxon>Pseudomonadaceae</taxon>
        <taxon>Pseudomonas</taxon>
    </lineage>
</organism>
<proteinExistence type="predicted"/>
<dbReference type="PANTHER" id="PTHR45088">
    <property type="entry name" value="OSJNBA0022H21.17 PROTEIN"/>
    <property type="match status" value="1"/>
</dbReference>
<evidence type="ECO:0000313" key="1">
    <source>
        <dbReference type="EMBL" id="PCM48573.1"/>
    </source>
</evidence>